<dbReference type="AlphaFoldDB" id="A0A1I1W6K2"/>
<protein>
    <recommendedName>
        <fullName evidence="2">Protein CbrA</fullName>
    </recommendedName>
</protein>
<dbReference type="Gene3D" id="3.50.50.60">
    <property type="entry name" value="FAD/NAD(P)-binding domain"/>
    <property type="match status" value="1"/>
</dbReference>
<dbReference type="SUPFAM" id="SSF51905">
    <property type="entry name" value="FAD/NAD(P)-binding domain"/>
    <property type="match status" value="1"/>
</dbReference>
<feature type="domain" description="Digeranylgeranylglycerophospholipid reductase catalytic" evidence="4">
    <location>
        <begin position="175"/>
        <end position="223"/>
    </location>
</feature>
<gene>
    <name evidence="5" type="ORF">SAMN05660831_02563</name>
</gene>
<dbReference type="InterPro" id="IPR050407">
    <property type="entry name" value="Geranylgeranyl_reductase"/>
</dbReference>
<keyword evidence="6" id="KW-1185">Reference proteome</keyword>
<evidence type="ECO:0000256" key="1">
    <source>
        <dbReference type="ARBA" id="ARBA00038079"/>
    </source>
</evidence>
<dbReference type="Pfam" id="PF01494">
    <property type="entry name" value="FAD_binding_3"/>
    <property type="match status" value="1"/>
</dbReference>
<comment type="similarity">
    <text evidence="1">Belongs to the CbrA family.</text>
</comment>
<dbReference type="PANTHER" id="PTHR42685:SF22">
    <property type="entry name" value="CONDITIONED MEDIUM FACTOR RECEPTOR 1"/>
    <property type="match status" value="1"/>
</dbReference>
<dbReference type="GO" id="GO:0071949">
    <property type="term" value="F:FAD binding"/>
    <property type="evidence" value="ECO:0007669"/>
    <property type="project" value="InterPro"/>
</dbReference>
<reference evidence="5 6" key="1">
    <citation type="submission" date="2016-10" db="EMBL/GenBank/DDBJ databases">
        <authorList>
            <person name="de Groot N.N."/>
        </authorList>
    </citation>
    <scope>NUCLEOTIDE SEQUENCE [LARGE SCALE GENOMIC DNA]</scope>
    <source>
        <strain evidence="5 6">HL3</strain>
    </source>
</reference>
<dbReference type="STRING" id="1123397.SAMN05660831_02563"/>
<sequence>MRQVDVLVIGLGPGGASAAATAAEAGREVLAIERNRVIGEPVQCAEFIPRPMGRYAQGEGVLQQTITGMKTALPSGEVAESEFPGLMIDRAAFDQAIAERARAAGAELRSATRLVDLDPANRRATIADESGETEVGFGVLVAADGPHSPSARFAGVPPQRTVQTRQYTVPLLSEYPDTDIWLSDEFPGGYGWLFPRAGVANIGLGIDRAVDRDLKTPLEELHAHLVEQGLVGEEILGRTGGAIPVGGLREHLVLDGPLLLVGDAAGLTHPITGAGIAAGVVSGERAGEAAAAWLDGDDEALEDYEEDVRDQFETSVARGVARRQELDRIWRTPAASEDANLRRGWIAFDEYFAA</sequence>
<evidence type="ECO:0000259" key="3">
    <source>
        <dbReference type="Pfam" id="PF01494"/>
    </source>
</evidence>
<accession>A0A1I1W6K2</accession>
<organism evidence="5 6">
    <name type="scientific">Thiohalospira halophila DSM 15071</name>
    <dbReference type="NCBI Taxonomy" id="1123397"/>
    <lineage>
        <taxon>Bacteria</taxon>
        <taxon>Pseudomonadati</taxon>
        <taxon>Pseudomonadota</taxon>
        <taxon>Gammaproteobacteria</taxon>
        <taxon>Thiohalospirales</taxon>
        <taxon>Thiohalospiraceae</taxon>
        <taxon>Thiohalospira</taxon>
    </lineage>
</organism>
<evidence type="ECO:0000313" key="5">
    <source>
        <dbReference type="EMBL" id="SFD90058.1"/>
    </source>
</evidence>
<dbReference type="PRINTS" id="PR00420">
    <property type="entry name" value="RNGMNOXGNASE"/>
</dbReference>
<evidence type="ECO:0000313" key="6">
    <source>
        <dbReference type="Proteomes" id="UP000198611"/>
    </source>
</evidence>
<dbReference type="InterPro" id="IPR002938">
    <property type="entry name" value="FAD-bd"/>
</dbReference>
<proteinExistence type="inferred from homology"/>
<dbReference type="InterPro" id="IPR036188">
    <property type="entry name" value="FAD/NAD-bd_sf"/>
</dbReference>
<feature type="domain" description="FAD-binding" evidence="3">
    <location>
        <begin position="4"/>
        <end position="174"/>
    </location>
</feature>
<dbReference type="RefSeq" id="WP_093429173.1">
    <property type="nucleotide sequence ID" value="NZ_FOMJ01000012.1"/>
</dbReference>
<dbReference type="InterPro" id="IPR054715">
    <property type="entry name" value="GGR_cat"/>
</dbReference>
<evidence type="ECO:0000259" key="4">
    <source>
        <dbReference type="Pfam" id="PF22578"/>
    </source>
</evidence>
<dbReference type="NCBIfam" id="TIGR02032">
    <property type="entry name" value="GG-red-SF"/>
    <property type="match status" value="1"/>
</dbReference>
<dbReference type="EMBL" id="FOMJ01000012">
    <property type="protein sequence ID" value="SFD90058.1"/>
    <property type="molecule type" value="Genomic_DNA"/>
</dbReference>
<dbReference type="GO" id="GO:0016628">
    <property type="term" value="F:oxidoreductase activity, acting on the CH-CH group of donors, NAD or NADP as acceptor"/>
    <property type="evidence" value="ECO:0007669"/>
    <property type="project" value="InterPro"/>
</dbReference>
<dbReference type="OrthoDB" id="9785276at2"/>
<dbReference type="Pfam" id="PF22578">
    <property type="entry name" value="GGR_cat"/>
    <property type="match status" value="1"/>
</dbReference>
<dbReference type="Proteomes" id="UP000198611">
    <property type="component" value="Unassembled WGS sequence"/>
</dbReference>
<dbReference type="InterPro" id="IPR011777">
    <property type="entry name" value="Geranylgeranyl_Rdtase_fam"/>
</dbReference>
<evidence type="ECO:0000256" key="2">
    <source>
        <dbReference type="ARBA" id="ARBA00040363"/>
    </source>
</evidence>
<name>A0A1I1W6K2_9GAMM</name>
<dbReference type="PANTHER" id="PTHR42685">
    <property type="entry name" value="GERANYLGERANYL DIPHOSPHATE REDUCTASE"/>
    <property type="match status" value="1"/>
</dbReference>